<dbReference type="EMBL" id="CP090168">
    <property type="protein sequence ID" value="UJO18722.1"/>
    <property type="molecule type" value="Genomic_DNA"/>
</dbReference>
<name>A0A9Q8PA76_PASFU</name>
<dbReference type="AlphaFoldDB" id="A0A9Q8PA76"/>
<organism evidence="2 3">
    <name type="scientific">Passalora fulva</name>
    <name type="common">Tomato leaf mold</name>
    <name type="synonym">Cladosporium fulvum</name>
    <dbReference type="NCBI Taxonomy" id="5499"/>
    <lineage>
        <taxon>Eukaryota</taxon>
        <taxon>Fungi</taxon>
        <taxon>Dikarya</taxon>
        <taxon>Ascomycota</taxon>
        <taxon>Pezizomycotina</taxon>
        <taxon>Dothideomycetes</taxon>
        <taxon>Dothideomycetidae</taxon>
        <taxon>Mycosphaerellales</taxon>
        <taxon>Mycosphaerellaceae</taxon>
        <taxon>Fulvia</taxon>
    </lineage>
</organism>
<proteinExistence type="predicted"/>
<dbReference type="KEGG" id="ffu:CLAFUR5_07100"/>
<accession>A0A9Q8PA76</accession>
<feature type="region of interest" description="Disordered" evidence="1">
    <location>
        <begin position="141"/>
        <end position="168"/>
    </location>
</feature>
<dbReference type="RefSeq" id="XP_047763088.1">
    <property type="nucleotide sequence ID" value="XM_047906248.1"/>
</dbReference>
<evidence type="ECO:0000256" key="1">
    <source>
        <dbReference type="SAM" id="MobiDB-lite"/>
    </source>
</evidence>
<sequence length="374" mass="41661">MSFGTGHNIEDYQSMLDEHKQEQEQEEARGDYGGLFDGFGFREKTLARPSLSMARANRQNRSADELPDADVTMRANPRSISKPIQTPLPTSATASNLHRQAVSIGDMLPQQSRLAPKSLLANSATSMDIMEELACDFSTSGLSRSTTATNVPHSAGRIPTKPTPKQPQLQNPYYALHVGLEQAMVQMHEAIAAASALFDKMLYEDGSILAKLSQHAKTNPKHRLNQICQGLGHIASLLGNGRPGWRLTDMTDDFFQATLPVIQKVEAALWRLIHMPCFYWLREKAYEEASTITHRLRRVQEQRRDLLQEMEDDLFEQEIVEALEEEHGDRDGDLGMDGAMGWGSQTAPAPAPSHGIGYHHATVEEDDEMDVDLL</sequence>
<keyword evidence="3" id="KW-1185">Reference proteome</keyword>
<gene>
    <name evidence="2" type="ORF">CLAFUR5_07100</name>
</gene>
<protein>
    <submittedName>
        <fullName evidence="2">Uncharacterized protein</fullName>
    </submittedName>
</protein>
<dbReference type="GeneID" id="71986978"/>
<evidence type="ECO:0000313" key="3">
    <source>
        <dbReference type="Proteomes" id="UP000756132"/>
    </source>
</evidence>
<dbReference type="Proteomes" id="UP000756132">
    <property type="component" value="Chromosome 6"/>
</dbReference>
<reference evidence="2" key="1">
    <citation type="submission" date="2021-12" db="EMBL/GenBank/DDBJ databases">
        <authorList>
            <person name="Zaccaron A."/>
            <person name="Stergiopoulos I."/>
        </authorList>
    </citation>
    <scope>NUCLEOTIDE SEQUENCE</scope>
    <source>
        <strain evidence="2">Race5_Kim</strain>
    </source>
</reference>
<evidence type="ECO:0000313" key="2">
    <source>
        <dbReference type="EMBL" id="UJO18722.1"/>
    </source>
</evidence>
<feature type="compositionally biased region" description="Polar residues" evidence="1">
    <location>
        <begin position="141"/>
        <end position="152"/>
    </location>
</feature>
<reference evidence="2" key="2">
    <citation type="journal article" date="2022" name="Microb. Genom.">
        <title>A chromosome-scale genome assembly of the tomato pathogen Cladosporium fulvum reveals a compartmentalized genome architecture and the presence of a dispensable chromosome.</title>
        <authorList>
            <person name="Zaccaron A.Z."/>
            <person name="Chen L.H."/>
            <person name="Samaras A."/>
            <person name="Stergiopoulos I."/>
        </authorList>
    </citation>
    <scope>NUCLEOTIDE SEQUENCE</scope>
    <source>
        <strain evidence="2">Race5_Kim</strain>
    </source>
</reference>